<name>A0ABR2JEG1_9EUKA</name>
<accession>A0ABR2JEG1</accession>
<dbReference type="Pfam" id="PF03184">
    <property type="entry name" value="DDE_1"/>
    <property type="match status" value="1"/>
</dbReference>
<dbReference type="EMBL" id="JAPFFF010000012">
    <property type="protein sequence ID" value="KAK8876165.1"/>
    <property type="molecule type" value="Genomic_DNA"/>
</dbReference>
<sequence>MVRWSRKWKLDPFYDPCDTSVHGTFHRIFTYEQEENIVQYIDLNYIKMGKYFSDFYFETIIYNAFDEIYPNPKTAPKFECSPGFISDFKNRHRLSSRLAQFRQRPVNKKEEQIEIEIQSFRSQVSKFIEKVRNTKEVVLNADETGFQVLPTTIRTWAFKNDKNISINVNENDKDRVSIMATITSEYKKLSLFIIAKANNEDEAEEQIGELIENNTFTFSEKSYMNATCFSKYLHFLREQIPIHKKIHLIIDSYSSHTSKLAKQTANLLNIELIFIPSHFKDLLQPLDIAIFAPLKSMTNSKIRRLLLDNDEKIIGMKRSLYYLQESWKDLPIFTLMNAWDQYL</sequence>
<evidence type="ECO:0000313" key="3">
    <source>
        <dbReference type="Proteomes" id="UP001470230"/>
    </source>
</evidence>
<proteinExistence type="predicted"/>
<keyword evidence="3" id="KW-1185">Reference proteome</keyword>
<dbReference type="InterPro" id="IPR004875">
    <property type="entry name" value="DDE_SF_endonuclease_dom"/>
</dbReference>
<dbReference type="PANTHER" id="PTHR19303">
    <property type="entry name" value="TRANSPOSON"/>
    <property type="match status" value="1"/>
</dbReference>
<organism evidence="2 3">
    <name type="scientific">Tritrichomonas musculus</name>
    <dbReference type="NCBI Taxonomy" id="1915356"/>
    <lineage>
        <taxon>Eukaryota</taxon>
        <taxon>Metamonada</taxon>
        <taxon>Parabasalia</taxon>
        <taxon>Tritrichomonadida</taxon>
        <taxon>Tritrichomonadidae</taxon>
        <taxon>Tritrichomonas</taxon>
    </lineage>
</organism>
<feature type="domain" description="DDE-1" evidence="1">
    <location>
        <begin position="174"/>
        <end position="339"/>
    </location>
</feature>
<dbReference type="InterPro" id="IPR050863">
    <property type="entry name" value="CenT-Element_Derived"/>
</dbReference>
<evidence type="ECO:0000313" key="2">
    <source>
        <dbReference type="EMBL" id="KAK8876165.1"/>
    </source>
</evidence>
<evidence type="ECO:0000259" key="1">
    <source>
        <dbReference type="Pfam" id="PF03184"/>
    </source>
</evidence>
<dbReference type="Gene3D" id="3.30.420.10">
    <property type="entry name" value="Ribonuclease H-like superfamily/Ribonuclease H"/>
    <property type="match status" value="1"/>
</dbReference>
<comment type="caution">
    <text evidence="2">The sequence shown here is derived from an EMBL/GenBank/DDBJ whole genome shotgun (WGS) entry which is preliminary data.</text>
</comment>
<dbReference type="Proteomes" id="UP001470230">
    <property type="component" value="Unassembled WGS sequence"/>
</dbReference>
<gene>
    <name evidence="2" type="ORF">M9Y10_006354</name>
</gene>
<dbReference type="InterPro" id="IPR036397">
    <property type="entry name" value="RNaseH_sf"/>
</dbReference>
<reference evidence="2 3" key="1">
    <citation type="submission" date="2024-04" db="EMBL/GenBank/DDBJ databases">
        <title>Tritrichomonas musculus Genome.</title>
        <authorList>
            <person name="Alves-Ferreira E."/>
            <person name="Grigg M."/>
            <person name="Lorenzi H."/>
            <person name="Galac M."/>
        </authorList>
    </citation>
    <scope>NUCLEOTIDE SEQUENCE [LARGE SCALE GENOMIC DNA]</scope>
    <source>
        <strain evidence="2 3">EAF2021</strain>
    </source>
</reference>
<protein>
    <recommendedName>
        <fullName evidence="1">DDE-1 domain-containing protein</fullName>
    </recommendedName>
</protein>